<dbReference type="PANTHER" id="PTHR43252">
    <property type="entry name" value="TRANSCRIPTIONAL REGULATOR YQJI"/>
    <property type="match status" value="1"/>
</dbReference>
<dbReference type="Proteomes" id="UP001058860">
    <property type="component" value="Chromosome"/>
</dbReference>
<feature type="domain" description="Transcription regulator PadR N-terminal" evidence="1">
    <location>
        <begin position="15"/>
        <end position="83"/>
    </location>
</feature>
<proteinExistence type="predicted"/>
<dbReference type="InterPro" id="IPR005149">
    <property type="entry name" value="Tscrpt_reg_PadR_N"/>
</dbReference>
<organism evidence="2 3">
    <name type="scientific">Svornostia abyssi</name>
    <dbReference type="NCBI Taxonomy" id="2898438"/>
    <lineage>
        <taxon>Bacteria</taxon>
        <taxon>Bacillati</taxon>
        <taxon>Actinomycetota</taxon>
        <taxon>Thermoleophilia</taxon>
        <taxon>Solirubrobacterales</taxon>
        <taxon>Baekduiaceae</taxon>
        <taxon>Svornostia</taxon>
    </lineage>
</organism>
<sequence>MPPRFFRHGELPLVLLALLSEEPRHGYEVMAELKRLFGPRYRPSPGSIYPAIEALDAEGLIQGQPIAGKIVYATTPAGEQALQDRAEMLAALELRVGVRLGGGGESLDALLTRFKARLSPLSGLVDPGDAAAVLDRAANAIELLASTSTTKQRRHHAG</sequence>
<name>A0ABY5PM93_9ACTN</name>
<keyword evidence="3" id="KW-1185">Reference proteome</keyword>
<dbReference type="InterPro" id="IPR036390">
    <property type="entry name" value="WH_DNA-bd_sf"/>
</dbReference>
<evidence type="ECO:0000259" key="1">
    <source>
        <dbReference type="Pfam" id="PF03551"/>
    </source>
</evidence>
<dbReference type="PANTHER" id="PTHR43252:SF7">
    <property type="entry name" value="TRANSCRIPTIONAL REGULATOR YQJI"/>
    <property type="match status" value="1"/>
</dbReference>
<dbReference type="RefSeq" id="WP_353866254.1">
    <property type="nucleotide sequence ID" value="NZ_CP088295.1"/>
</dbReference>
<accession>A0ABY5PM93</accession>
<dbReference type="SUPFAM" id="SSF46785">
    <property type="entry name" value="Winged helix' DNA-binding domain"/>
    <property type="match status" value="1"/>
</dbReference>
<dbReference type="Pfam" id="PF03551">
    <property type="entry name" value="PadR"/>
    <property type="match status" value="1"/>
</dbReference>
<dbReference type="InterPro" id="IPR036388">
    <property type="entry name" value="WH-like_DNA-bd_sf"/>
</dbReference>
<reference evidence="3" key="1">
    <citation type="submission" date="2021-11" db="EMBL/GenBank/DDBJ databases">
        <title>Cultivation dependent microbiological survey of springs from the worlds oldest radium mine currently devoted to the extraction of radon-saturated water.</title>
        <authorList>
            <person name="Kapinusova G."/>
            <person name="Smrhova T."/>
            <person name="Strejcek M."/>
            <person name="Suman J."/>
            <person name="Jani K."/>
            <person name="Pajer P."/>
            <person name="Uhlik O."/>
        </authorList>
    </citation>
    <scope>NUCLEOTIDE SEQUENCE [LARGE SCALE GENOMIC DNA]</scope>
    <source>
        <strain evidence="3">J379</strain>
    </source>
</reference>
<protein>
    <submittedName>
        <fullName evidence="2">PadR family transcriptional regulator</fullName>
    </submittedName>
</protein>
<evidence type="ECO:0000313" key="3">
    <source>
        <dbReference type="Proteomes" id="UP001058860"/>
    </source>
</evidence>
<gene>
    <name evidence="2" type="ORF">LRS13_09925</name>
</gene>
<dbReference type="EMBL" id="CP088295">
    <property type="protein sequence ID" value="UUY05813.1"/>
    <property type="molecule type" value="Genomic_DNA"/>
</dbReference>
<evidence type="ECO:0000313" key="2">
    <source>
        <dbReference type="EMBL" id="UUY05813.1"/>
    </source>
</evidence>
<dbReference type="Gene3D" id="1.10.10.10">
    <property type="entry name" value="Winged helix-like DNA-binding domain superfamily/Winged helix DNA-binding domain"/>
    <property type="match status" value="1"/>
</dbReference>